<dbReference type="Proteomes" id="UP001165160">
    <property type="component" value="Unassembled WGS sequence"/>
</dbReference>
<feature type="transmembrane region" description="Helical" evidence="1">
    <location>
        <begin position="666"/>
        <end position="690"/>
    </location>
</feature>
<feature type="transmembrane region" description="Helical" evidence="1">
    <location>
        <begin position="319"/>
        <end position="338"/>
    </location>
</feature>
<feature type="transmembrane region" description="Helical" evidence="1">
    <location>
        <begin position="76"/>
        <end position="99"/>
    </location>
</feature>
<feature type="transmembrane region" description="Helical" evidence="1">
    <location>
        <begin position="711"/>
        <end position="730"/>
    </location>
</feature>
<keyword evidence="1" id="KW-0812">Transmembrane</keyword>
<feature type="transmembrane region" description="Helical" evidence="1">
    <location>
        <begin position="146"/>
        <end position="166"/>
    </location>
</feature>
<feature type="transmembrane region" description="Helical" evidence="1">
    <location>
        <begin position="186"/>
        <end position="204"/>
    </location>
</feature>
<keyword evidence="1" id="KW-0472">Membrane</keyword>
<sequence length="851" mass="96095">MWFGAAAFGFKSLVLPFKTSSYEVGDLMRFDLSFKEQCQTLIGIWGLLAVLFTFASGKALTVDLGTFWCFVHTTNAWGMFVRNTFFSSTMMLILFGLCLTSPKAENARKYSERRARRTRRLARMADSIRVTLKSSRRGEWGPGLRYYLMFLCILLNSSPAIYLWWLSDPTQNGWEHHQEVSKWHDGAVFFVSCAFILGGSFSMSKPRATGWFQRSFNNLAPLNYIVIGIPTVWLMDWKILGSLEILLGIFIIVMFPVFVKARQYLAAFGDDDLDKHLSWALSSSFIVVPSIAFLIAEVYSCYTTELSHGMCYQLFLSNYTVSMWLGGTFIITFVYGIVFNSCNTWEDWCFFTTPTLENLCKVLSAFAATGLSFYTFGLRSFNVTNGLLPYDKTIIREEDYMSAGGSLVTYSTVIGGVVIFFTVFDGLTAGIKSSYMQSLDEVHEVDELDGSLVHKIYSRVLSLETLVDLKQHSVPTDRARISSLYTDLVFYGCVIAWATQVIGTGLRMFGNEKQKDIGIIITASYQLGFILHFIAVIYYIFSDVDPTEVNSRKKTIVKWSILSLYIINSVSYAIEGHWLWVGFGVVIFLVGVILILGTEKNRQVCSTFTLQERRQHLVLCFRIMCANCPTQLYFTGELVACLMRQLHYKTVVSDHPFTLVDNSCNGISYGIAPIAVFNGFCIMQFINYGFHNELQHKVTNVARLRLSTFQIYRVANSAILIVLAVFAYSLRHEDPPQSPQSEHKHSRSASFFLIGGSSFLVFVEVALTSIKVVFGLITSRLRSRSSSRLSLKPGDRDSTSMEERLDDFKKSIWEGGSKETECKGTKRSSIMPKAFGKEKSVAVFEISPGFL</sequence>
<feature type="transmembrane region" description="Helical" evidence="1">
    <location>
        <begin position="750"/>
        <end position="778"/>
    </location>
</feature>
<feature type="transmembrane region" description="Helical" evidence="1">
    <location>
        <begin position="239"/>
        <end position="259"/>
    </location>
</feature>
<feature type="transmembrane region" description="Helical" evidence="1">
    <location>
        <begin position="488"/>
        <end position="506"/>
    </location>
</feature>
<evidence type="ECO:0000313" key="2">
    <source>
        <dbReference type="EMBL" id="GMI12078.1"/>
    </source>
</evidence>
<feature type="transmembrane region" description="Helical" evidence="1">
    <location>
        <begin position="359"/>
        <end position="377"/>
    </location>
</feature>
<protein>
    <submittedName>
        <fullName evidence="2">Uncharacterized protein</fullName>
    </submittedName>
</protein>
<feature type="transmembrane region" description="Helical" evidence="1">
    <location>
        <begin position="518"/>
        <end position="541"/>
    </location>
</feature>
<gene>
    <name evidence="2" type="ORF">TrVE_jg1780</name>
</gene>
<feature type="transmembrane region" description="Helical" evidence="1">
    <location>
        <begin position="38"/>
        <end position="56"/>
    </location>
</feature>
<feature type="transmembrane region" description="Helical" evidence="1">
    <location>
        <begin position="556"/>
        <end position="574"/>
    </location>
</feature>
<accession>A0A9W7KUF1</accession>
<dbReference type="EMBL" id="BRXX01000437">
    <property type="protein sequence ID" value="GMI12078.1"/>
    <property type="molecule type" value="Genomic_DNA"/>
</dbReference>
<keyword evidence="3" id="KW-1185">Reference proteome</keyword>
<organism evidence="2 3">
    <name type="scientific">Triparma verrucosa</name>
    <dbReference type="NCBI Taxonomy" id="1606542"/>
    <lineage>
        <taxon>Eukaryota</taxon>
        <taxon>Sar</taxon>
        <taxon>Stramenopiles</taxon>
        <taxon>Ochrophyta</taxon>
        <taxon>Bolidophyceae</taxon>
        <taxon>Parmales</taxon>
        <taxon>Triparmaceae</taxon>
        <taxon>Triparma</taxon>
    </lineage>
</organism>
<comment type="caution">
    <text evidence="2">The sequence shown here is derived from an EMBL/GenBank/DDBJ whole genome shotgun (WGS) entry which is preliminary data.</text>
</comment>
<evidence type="ECO:0000256" key="1">
    <source>
        <dbReference type="SAM" id="Phobius"/>
    </source>
</evidence>
<feature type="transmembrane region" description="Helical" evidence="1">
    <location>
        <begin position="580"/>
        <end position="598"/>
    </location>
</feature>
<keyword evidence="1" id="KW-1133">Transmembrane helix</keyword>
<name>A0A9W7KUF1_9STRA</name>
<feature type="transmembrane region" description="Helical" evidence="1">
    <location>
        <begin position="407"/>
        <end position="427"/>
    </location>
</feature>
<dbReference type="AlphaFoldDB" id="A0A9W7KUF1"/>
<reference evidence="3" key="1">
    <citation type="journal article" date="2023" name="Commun. Biol.">
        <title>Genome analysis of Parmales, the sister group of diatoms, reveals the evolutionary specialization of diatoms from phago-mixotrophs to photoautotrophs.</title>
        <authorList>
            <person name="Ban H."/>
            <person name="Sato S."/>
            <person name="Yoshikawa S."/>
            <person name="Yamada K."/>
            <person name="Nakamura Y."/>
            <person name="Ichinomiya M."/>
            <person name="Sato N."/>
            <person name="Blanc-Mathieu R."/>
            <person name="Endo H."/>
            <person name="Kuwata A."/>
            <person name="Ogata H."/>
        </authorList>
    </citation>
    <scope>NUCLEOTIDE SEQUENCE [LARGE SCALE GENOMIC DNA]</scope>
    <source>
        <strain evidence="3">NIES 3699</strain>
    </source>
</reference>
<feature type="transmembrane region" description="Helical" evidence="1">
    <location>
        <begin position="216"/>
        <end position="233"/>
    </location>
</feature>
<evidence type="ECO:0000313" key="3">
    <source>
        <dbReference type="Proteomes" id="UP001165160"/>
    </source>
</evidence>
<feature type="transmembrane region" description="Helical" evidence="1">
    <location>
        <begin position="619"/>
        <end position="646"/>
    </location>
</feature>
<proteinExistence type="predicted"/>
<feature type="transmembrane region" description="Helical" evidence="1">
    <location>
        <begin position="279"/>
        <end position="299"/>
    </location>
</feature>